<proteinExistence type="predicted"/>
<organism evidence="1 2">
    <name type="scientific">Streptomyces montanisoli</name>
    <dbReference type="NCBI Taxonomy" id="2798581"/>
    <lineage>
        <taxon>Bacteria</taxon>
        <taxon>Bacillati</taxon>
        <taxon>Actinomycetota</taxon>
        <taxon>Actinomycetes</taxon>
        <taxon>Kitasatosporales</taxon>
        <taxon>Streptomycetaceae</taxon>
        <taxon>Streptomyces</taxon>
    </lineage>
</organism>
<gene>
    <name evidence="1" type="ORF">JFN87_04910</name>
</gene>
<evidence type="ECO:0000313" key="1">
    <source>
        <dbReference type="EMBL" id="MBP0456847.1"/>
    </source>
</evidence>
<keyword evidence="2" id="KW-1185">Reference proteome</keyword>
<dbReference type="AlphaFoldDB" id="A0A940RTG7"/>
<dbReference type="RefSeq" id="WP_209338629.1">
    <property type="nucleotide sequence ID" value="NZ_JAGIQL010000011.1"/>
</dbReference>
<dbReference type="EMBL" id="JAGIQL010000011">
    <property type="protein sequence ID" value="MBP0456847.1"/>
    <property type="molecule type" value="Genomic_DNA"/>
</dbReference>
<sequence length="121" mass="12390">MHGTRTGLIAVRAAYGGVAVLAPRVLLRLYGGDESSQAERAVLRVLGGRHLLQAAVTLLSPRPAVWDCGAAVDAAHSASMLALARIRPELRATAGRDAVAAGLFAASSALAGRLGGRRRAA</sequence>
<protein>
    <submittedName>
        <fullName evidence="1">Uncharacterized protein</fullName>
    </submittedName>
</protein>
<evidence type="ECO:0000313" key="2">
    <source>
        <dbReference type="Proteomes" id="UP000670475"/>
    </source>
</evidence>
<name>A0A940RTG7_9ACTN</name>
<comment type="caution">
    <text evidence="1">The sequence shown here is derived from an EMBL/GenBank/DDBJ whole genome shotgun (WGS) entry which is preliminary data.</text>
</comment>
<accession>A0A940RTG7</accession>
<dbReference type="Proteomes" id="UP000670475">
    <property type="component" value="Unassembled WGS sequence"/>
</dbReference>
<reference evidence="1" key="1">
    <citation type="submission" date="2021-03" db="EMBL/GenBank/DDBJ databases">
        <title>Whole genome sequence of Streptomyces bomunensis MMS17-BM035.</title>
        <authorList>
            <person name="Lee J.H."/>
        </authorList>
    </citation>
    <scope>NUCLEOTIDE SEQUENCE</scope>
    <source>
        <strain evidence="1">MMS17-BM035</strain>
    </source>
</reference>